<sequence length="619" mass="66842">MQSFLIFLAIIKIASGVSLGSSCTYTFQCQKGSFCSENKCRKDSCIINNDCAEGELCIGGKVDGIIKNACFPIDFERAEKMEFCPGGGKLSFGYKGRIETCDANKQCTGKGICNPHVGVCCSKLRICPWPKSPLLEGFTHKPLICRFRGTSAISCPAPSYCEEKSGFCCADTNPPQKPPPLLPAPSPSNLGGRPNLPSIPNPRNRETFGEKPFVGQSCSSLEGCTGGAACICSNPRECKCECPKEMGYSVSTDGKSCRRTRRRLKEKCRSDVDCGAAFSECTSGGCRCKNGFQRDGNGGCKPVAYKCVNHAEPLRFDNKLTTCIVQKMHRDSEATDVLGQDEIDKATDVLGQDEIVSVATPPSNASIALSPRRSSSASSSTDTKRCPSNYYCVAVFDIPKQPNLYQGFCCPLPSPDTPICPVGNSHVSSSAPDYGCVECPFDHFCHKDSIATHKEICCPKPCVSPDDVYVDGQCYSIAYHGDSCYVAEQCIGKFAGTNGQGSIHEEIHEMECRKGICECPKGYIADNGLCKRVECSVGFKGEPIVNSLGGILKCQKSGDCSQGSMCDPFSKVCCKGINKCPISFVETGEMCKEDKCRNPNDICIVPKNSKSKICCRKED</sequence>
<evidence type="ECO:0000313" key="1">
    <source>
        <dbReference type="Proteomes" id="UP000887580"/>
    </source>
</evidence>
<dbReference type="Proteomes" id="UP000887580">
    <property type="component" value="Unplaced"/>
</dbReference>
<evidence type="ECO:0000313" key="2">
    <source>
        <dbReference type="WBParaSite" id="PS1159_v2.g16006.t1"/>
    </source>
</evidence>
<protein>
    <submittedName>
        <fullName evidence="2">EB domain-containing protein</fullName>
    </submittedName>
</protein>
<accession>A0AC35FCC7</accession>
<name>A0AC35FCC7_9BILA</name>
<reference evidence="2" key="1">
    <citation type="submission" date="2022-11" db="UniProtKB">
        <authorList>
            <consortium name="WormBaseParasite"/>
        </authorList>
    </citation>
    <scope>IDENTIFICATION</scope>
</reference>
<proteinExistence type="predicted"/>
<dbReference type="WBParaSite" id="PS1159_v2.g16006.t1">
    <property type="protein sequence ID" value="PS1159_v2.g16006.t1"/>
    <property type="gene ID" value="PS1159_v2.g16006"/>
</dbReference>
<organism evidence="1 2">
    <name type="scientific">Panagrolaimus sp. PS1159</name>
    <dbReference type="NCBI Taxonomy" id="55785"/>
    <lineage>
        <taxon>Eukaryota</taxon>
        <taxon>Metazoa</taxon>
        <taxon>Ecdysozoa</taxon>
        <taxon>Nematoda</taxon>
        <taxon>Chromadorea</taxon>
        <taxon>Rhabditida</taxon>
        <taxon>Tylenchina</taxon>
        <taxon>Panagrolaimomorpha</taxon>
        <taxon>Panagrolaimoidea</taxon>
        <taxon>Panagrolaimidae</taxon>
        <taxon>Panagrolaimus</taxon>
    </lineage>
</organism>